<dbReference type="InParanoid" id="A0A165IIU4"/>
<sequence>DVLMHCRRLRFSRSQKSAMLFWAAAMGASSVPSIYAIGTWAEKSLVEVGDPTRRFVSLLGNVYYLNSICHSLAQDLGNPIKRQSMTFYPIAGGAQLRDFWHGSLCNVEVPDEMLTPMIEYEGRHWFTHEIVQCRNGAYFIP</sequence>
<accession>A0A165IIU4</accession>
<feature type="non-terminal residue" evidence="1">
    <location>
        <position position="1"/>
    </location>
</feature>
<protein>
    <submittedName>
        <fullName evidence="1">Uncharacterized protein</fullName>
    </submittedName>
</protein>
<keyword evidence="2" id="KW-1185">Reference proteome</keyword>
<dbReference type="STRING" id="1353952.A0A165IIU4"/>
<dbReference type="AlphaFoldDB" id="A0A165IIU4"/>
<proteinExistence type="predicted"/>
<gene>
    <name evidence="1" type="ORF">CALCODRAFT_419952</name>
</gene>
<evidence type="ECO:0000313" key="2">
    <source>
        <dbReference type="Proteomes" id="UP000076842"/>
    </source>
</evidence>
<dbReference type="Proteomes" id="UP000076842">
    <property type="component" value="Unassembled WGS sequence"/>
</dbReference>
<dbReference type="EMBL" id="KV423929">
    <property type="protein sequence ID" value="KZT60626.1"/>
    <property type="molecule type" value="Genomic_DNA"/>
</dbReference>
<organism evidence="1 2">
    <name type="scientific">Calocera cornea HHB12733</name>
    <dbReference type="NCBI Taxonomy" id="1353952"/>
    <lineage>
        <taxon>Eukaryota</taxon>
        <taxon>Fungi</taxon>
        <taxon>Dikarya</taxon>
        <taxon>Basidiomycota</taxon>
        <taxon>Agaricomycotina</taxon>
        <taxon>Dacrymycetes</taxon>
        <taxon>Dacrymycetales</taxon>
        <taxon>Dacrymycetaceae</taxon>
        <taxon>Calocera</taxon>
    </lineage>
</organism>
<reference evidence="1 2" key="1">
    <citation type="journal article" date="2016" name="Mol. Biol. Evol.">
        <title>Comparative Genomics of Early-Diverging Mushroom-Forming Fungi Provides Insights into the Origins of Lignocellulose Decay Capabilities.</title>
        <authorList>
            <person name="Nagy L.G."/>
            <person name="Riley R."/>
            <person name="Tritt A."/>
            <person name="Adam C."/>
            <person name="Daum C."/>
            <person name="Floudas D."/>
            <person name="Sun H."/>
            <person name="Yadav J.S."/>
            <person name="Pangilinan J."/>
            <person name="Larsson K.H."/>
            <person name="Matsuura K."/>
            <person name="Barry K."/>
            <person name="Labutti K."/>
            <person name="Kuo R."/>
            <person name="Ohm R.A."/>
            <person name="Bhattacharya S.S."/>
            <person name="Shirouzu T."/>
            <person name="Yoshinaga Y."/>
            <person name="Martin F.M."/>
            <person name="Grigoriev I.V."/>
            <person name="Hibbett D.S."/>
        </authorList>
    </citation>
    <scope>NUCLEOTIDE SEQUENCE [LARGE SCALE GENOMIC DNA]</scope>
    <source>
        <strain evidence="1 2">HHB12733</strain>
    </source>
</reference>
<dbReference type="OrthoDB" id="2689033at2759"/>
<evidence type="ECO:0000313" key="1">
    <source>
        <dbReference type="EMBL" id="KZT60626.1"/>
    </source>
</evidence>
<name>A0A165IIU4_9BASI</name>
<feature type="non-terminal residue" evidence="1">
    <location>
        <position position="141"/>
    </location>
</feature>